<reference evidence="2" key="1">
    <citation type="submission" date="2021-10" db="EMBL/GenBank/DDBJ databases">
        <title>Melipona bicolor Genome sequencing and assembly.</title>
        <authorList>
            <person name="Araujo N.S."/>
            <person name="Arias M.C."/>
        </authorList>
    </citation>
    <scope>NUCLEOTIDE SEQUENCE</scope>
    <source>
        <strain evidence="2">USP_2M_L1-L4_2017</strain>
        <tissue evidence="2">Whole body</tissue>
    </source>
</reference>
<gene>
    <name evidence="2" type="ORF">K0M31_009562</name>
</gene>
<feature type="region of interest" description="Disordered" evidence="1">
    <location>
        <begin position="41"/>
        <end position="64"/>
    </location>
</feature>
<sequence length="64" mass="7188">MALRVRDCQNRTATELAAENGHTAIAEELNRLEARRQDERLFLRPASPSPRRPSQDSGLDLALC</sequence>
<dbReference type="AlphaFoldDB" id="A0AA40FNZ2"/>
<keyword evidence="3" id="KW-1185">Reference proteome</keyword>
<proteinExistence type="predicted"/>
<accession>A0AA40FNZ2</accession>
<name>A0AA40FNZ2_9HYME</name>
<evidence type="ECO:0000313" key="2">
    <source>
        <dbReference type="EMBL" id="KAK1122340.1"/>
    </source>
</evidence>
<comment type="caution">
    <text evidence="2">The sequence shown here is derived from an EMBL/GenBank/DDBJ whole genome shotgun (WGS) entry which is preliminary data.</text>
</comment>
<evidence type="ECO:0000256" key="1">
    <source>
        <dbReference type="SAM" id="MobiDB-lite"/>
    </source>
</evidence>
<protein>
    <submittedName>
        <fullName evidence="2">Uncharacterized protein</fullName>
    </submittedName>
</protein>
<dbReference type="EMBL" id="JAHYIQ010000023">
    <property type="protein sequence ID" value="KAK1122340.1"/>
    <property type="molecule type" value="Genomic_DNA"/>
</dbReference>
<dbReference type="Proteomes" id="UP001177670">
    <property type="component" value="Unassembled WGS sequence"/>
</dbReference>
<evidence type="ECO:0000313" key="3">
    <source>
        <dbReference type="Proteomes" id="UP001177670"/>
    </source>
</evidence>
<organism evidence="2 3">
    <name type="scientific">Melipona bicolor</name>
    <dbReference type="NCBI Taxonomy" id="60889"/>
    <lineage>
        <taxon>Eukaryota</taxon>
        <taxon>Metazoa</taxon>
        <taxon>Ecdysozoa</taxon>
        <taxon>Arthropoda</taxon>
        <taxon>Hexapoda</taxon>
        <taxon>Insecta</taxon>
        <taxon>Pterygota</taxon>
        <taxon>Neoptera</taxon>
        <taxon>Endopterygota</taxon>
        <taxon>Hymenoptera</taxon>
        <taxon>Apocrita</taxon>
        <taxon>Aculeata</taxon>
        <taxon>Apoidea</taxon>
        <taxon>Anthophila</taxon>
        <taxon>Apidae</taxon>
        <taxon>Melipona</taxon>
    </lineage>
</organism>